<dbReference type="EMBL" id="JAMZMK010010398">
    <property type="protein sequence ID" value="KAI7731735.1"/>
    <property type="molecule type" value="Genomic_DNA"/>
</dbReference>
<gene>
    <name evidence="1" type="ORF">M8C21_021626</name>
</gene>
<reference evidence="1" key="1">
    <citation type="submission" date="2022-06" db="EMBL/GenBank/DDBJ databases">
        <title>Uncovering the hologenomic basis of an extraordinary plant invasion.</title>
        <authorList>
            <person name="Bieker V.C."/>
            <person name="Martin M.D."/>
            <person name="Gilbert T."/>
            <person name="Hodgins K."/>
            <person name="Battlay P."/>
            <person name="Petersen B."/>
            <person name="Wilson J."/>
        </authorList>
    </citation>
    <scope>NUCLEOTIDE SEQUENCE</scope>
    <source>
        <strain evidence="1">AA19_3_7</strain>
        <tissue evidence="1">Leaf</tissue>
    </source>
</reference>
<dbReference type="Proteomes" id="UP001206925">
    <property type="component" value="Unassembled WGS sequence"/>
</dbReference>
<sequence>MMDFVSGEIILLVQKMKVLDIWLQEMLKMLMMKKQQKLQEMEVLVMVQKTPLLKRKLETLYPK</sequence>
<evidence type="ECO:0000313" key="2">
    <source>
        <dbReference type="Proteomes" id="UP001206925"/>
    </source>
</evidence>
<accession>A0AAD5BYJ1</accession>
<proteinExistence type="predicted"/>
<evidence type="ECO:0000313" key="1">
    <source>
        <dbReference type="EMBL" id="KAI7731735.1"/>
    </source>
</evidence>
<dbReference type="AlphaFoldDB" id="A0AAD5BYJ1"/>
<organism evidence="1 2">
    <name type="scientific">Ambrosia artemisiifolia</name>
    <name type="common">Common ragweed</name>
    <dbReference type="NCBI Taxonomy" id="4212"/>
    <lineage>
        <taxon>Eukaryota</taxon>
        <taxon>Viridiplantae</taxon>
        <taxon>Streptophyta</taxon>
        <taxon>Embryophyta</taxon>
        <taxon>Tracheophyta</taxon>
        <taxon>Spermatophyta</taxon>
        <taxon>Magnoliopsida</taxon>
        <taxon>eudicotyledons</taxon>
        <taxon>Gunneridae</taxon>
        <taxon>Pentapetalae</taxon>
        <taxon>asterids</taxon>
        <taxon>campanulids</taxon>
        <taxon>Asterales</taxon>
        <taxon>Asteraceae</taxon>
        <taxon>Asteroideae</taxon>
        <taxon>Heliantheae alliance</taxon>
        <taxon>Heliantheae</taxon>
        <taxon>Ambrosia</taxon>
    </lineage>
</organism>
<comment type="caution">
    <text evidence="1">The sequence shown here is derived from an EMBL/GenBank/DDBJ whole genome shotgun (WGS) entry which is preliminary data.</text>
</comment>
<protein>
    <submittedName>
        <fullName evidence="1">Uncharacterized protein</fullName>
    </submittedName>
</protein>
<name>A0AAD5BYJ1_AMBAR</name>
<keyword evidence="2" id="KW-1185">Reference proteome</keyword>